<evidence type="ECO:0000313" key="2">
    <source>
        <dbReference type="Proteomes" id="UP001385951"/>
    </source>
</evidence>
<name>A0AAW0FT77_9APHY</name>
<keyword evidence="2" id="KW-1185">Reference proteome</keyword>
<comment type="caution">
    <text evidence="1">The sequence shown here is derived from an EMBL/GenBank/DDBJ whole genome shotgun (WGS) entry which is preliminary data.</text>
</comment>
<reference evidence="1 2" key="1">
    <citation type="submission" date="2022-09" db="EMBL/GenBank/DDBJ databases">
        <authorList>
            <person name="Palmer J.M."/>
        </authorList>
    </citation>
    <scope>NUCLEOTIDE SEQUENCE [LARGE SCALE GENOMIC DNA]</scope>
    <source>
        <strain evidence="1 2">DSM 7382</strain>
    </source>
</reference>
<gene>
    <name evidence="1" type="ORF">QCA50_016363</name>
</gene>
<proteinExistence type="predicted"/>
<evidence type="ECO:0000313" key="1">
    <source>
        <dbReference type="EMBL" id="KAK7680581.1"/>
    </source>
</evidence>
<organism evidence="1 2">
    <name type="scientific">Cerrena zonata</name>
    <dbReference type="NCBI Taxonomy" id="2478898"/>
    <lineage>
        <taxon>Eukaryota</taxon>
        <taxon>Fungi</taxon>
        <taxon>Dikarya</taxon>
        <taxon>Basidiomycota</taxon>
        <taxon>Agaricomycotina</taxon>
        <taxon>Agaricomycetes</taxon>
        <taxon>Polyporales</taxon>
        <taxon>Cerrenaceae</taxon>
        <taxon>Cerrena</taxon>
    </lineage>
</organism>
<sequence>MMNLIAARAPSLALFGSIQVAMWSFVWSQWHQQGHINTPLKSAIPTGHIGRGRYSLQDHAYA</sequence>
<dbReference type="AlphaFoldDB" id="A0AAW0FT77"/>
<accession>A0AAW0FT77</accession>
<dbReference type="Proteomes" id="UP001385951">
    <property type="component" value="Unassembled WGS sequence"/>
</dbReference>
<protein>
    <submittedName>
        <fullName evidence="1">Uncharacterized protein</fullName>
    </submittedName>
</protein>
<dbReference type="EMBL" id="JASBNA010000048">
    <property type="protein sequence ID" value="KAK7680581.1"/>
    <property type="molecule type" value="Genomic_DNA"/>
</dbReference>